<organism evidence="5 6">
    <name type="scientific">Marasmiellus scandens</name>
    <dbReference type="NCBI Taxonomy" id="2682957"/>
    <lineage>
        <taxon>Eukaryota</taxon>
        <taxon>Fungi</taxon>
        <taxon>Dikarya</taxon>
        <taxon>Basidiomycota</taxon>
        <taxon>Agaricomycotina</taxon>
        <taxon>Agaricomycetes</taxon>
        <taxon>Agaricomycetidae</taxon>
        <taxon>Agaricales</taxon>
        <taxon>Marasmiineae</taxon>
        <taxon>Omphalotaceae</taxon>
        <taxon>Marasmiellus</taxon>
    </lineage>
</organism>
<reference evidence="5 6" key="1">
    <citation type="submission" date="2024-01" db="EMBL/GenBank/DDBJ databases">
        <title>A draft genome for the cacao thread blight pathogen Marasmiellus scandens.</title>
        <authorList>
            <person name="Baruah I.K."/>
            <person name="Leung J."/>
            <person name="Bukari Y."/>
            <person name="Amoako-Attah I."/>
            <person name="Meinhardt L.W."/>
            <person name="Bailey B.A."/>
            <person name="Cohen S.P."/>
        </authorList>
    </citation>
    <scope>NUCLEOTIDE SEQUENCE [LARGE SCALE GENOMIC DNA]</scope>
    <source>
        <strain evidence="5 6">GH-19</strain>
    </source>
</reference>
<feature type="region of interest" description="Disordered" evidence="3">
    <location>
        <begin position="1"/>
        <end position="59"/>
    </location>
</feature>
<keyword evidence="6" id="KW-1185">Reference proteome</keyword>
<dbReference type="EMBL" id="JBANRG010000061">
    <property type="protein sequence ID" value="KAK7441750.1"/>
    <property type="molecule type" value="Genomic_DNA"/>
</dbReference>
<feature type="compositionally biased region" description="Basic and acidic residues" evidence="3">
    <location>
        <begin position="20"/>
        <end position="39"/>
    </location>
</feature>
<feature type="compositionally biased region" description="Basic residues" evidence="3">
    <location>
        <begin position="1"/>
        <end position="10"/>
    </location>
</feature>
<keyword evidence="2" id="KW-0342">GTP-binding</keyword>
<dbReference type="PANTHER" id="PTHR11089">
    <property type="entry name" value="GTP-BINDING PROTEIN-RELATED"/>
    <property type="match status" value="1"/>
</dbReference>
<dbReference type="InterPro" id="IPR027417">
    <property type="entry name" value="P-loop_NTPase"/>
</dbReference>
<name>A0ABR1IWG4_9AGAR</name>
<feature type="domain" description="CP-type G" evidence="4">
    <location>
        <begin position="102"/>
        <end position="269"/>
    </location>
</feature>
<feature type="region of interest" description="Disordered" evidence="3">
    <location>
        <begin position="477"/>
        <end position="553"/>
    </location>
</feature>
<accession>A0ABR1IWG4</accession>
<gene>
    <name evidence="5" type="primary">NUG1</name>
    <name evidence="5" type="ORF">VKT23_016413</name>
</gene>
<evidence type="ECO:0000256" key="3">
    <source>
        <dbReference type="SAM" id="MobiDB-lite"/>
    </source>
</evidence>
<dbReference type="Gene3D" id="1.10.1580.10">
    <property type="match status" value="1"/>
</dbReference>
<protein>
    <submittedName>
        <fullName evidence="5">Nuclear GTP-binding protein nug1</fullName>
    </submittedName>
</protein>
<feature type="compositionally biased region" description="Basic residues" evidence="3">
    <location>
        <begin position="543"/>
        <end position="553"/>
    </location>
</feature>
<evidence type="ECO:0000256" key="1">
    <source>
        <dbReference type="ARBA" id="ARBA00022741"/>
    </source>
</evidence>
<dbReference type="Gene3D" id="3.40.50.300">
    <property type="entry name" value="P-loop containing nucleotide triphosphate hydrolases"/>
    <property type="match status" value="1"/>
</dbReference>
<dbReference type="InterPro" id="IPR006073">
    <property type="entry name" value="GTP-bd"/>
</dbReference>
<evidence type="ECO:0000256" key="2">
    <source>
        <dbReference type="ARBA" id="ARBA00023134"/>
    </source>
</evidence>
<dbReference type="Pfam" id="PF01926">
    <property type="entry name" value="MMR_HSR1"/>
    <property type="match status" value="1"/>
</dbReference>
<dbReference type="PROSITE" id="PS51721">
    <property type="entry name" value="G_CP"/>
    <property type="match status" value="1"/>
</dbReference>
<evidence type="ECO:0000313" key="6">
    <source>
        <dbReference type="Proteomes" id="UP001498398"/>
    </source>
</evidence>
<evidence type="ECO:0000259" key="4">
    <source>
        <dbReference type="PROSITE" id="PS51721"/>
    </source>
</evidence>
<feature type="compositionally biased region" description="Polar residues" evidence="3">
    <location>
        <begin position="494"/>
        <end position="503"/>
    </location>
</feature>
<dbReference type="Proteomes" id="UP001498398">
    <property type="component" value="Unassembled WGS sequence"/>
</dbReference>
<dbReference type="InterPro" id="IPR050755">
    <property type="entry name" value="TRAFAC_YlqF/YawG_RiboMat"/>
</dbReference>
<dbReference type="InterPro" id="IPR030378">
    <property type="entry name" value="G_CP_dom"/>
</dbReference>
<dbReference type="SUPFAM" id="SSF52540">
    <property type="entry name" value="P-loop containing nucleoside triphosphate hydrolases"/>
    <property type="match status" value="1"/>
</dbReference>
<proteinExistence type="predicted"/>
<sequence>MTMGRMKSKKPVVPLRTKLRKDPGVPKLPDLKVKNETKQRTKSHMSPRTDPDAVMASEPTLSSLARLASEAEAAAQGASLSIDPSSSTGQGKTREQLRKHYIRQLHKVIDESDIVILVLDARDPEGCRSRLVEEEVRRRESEGKKLVFVLNKVDLIPKANAQAWLKHLRHTTPTLPFLSPSSAHHQRSNISSSTAPSLLKLLKAYKPKAGSVTVGVVGYPNVGKSSLINSLKRNKVCPVAAQPGHTKELQSVSLERGMRIVDSPGVVFDEDDFDDGKGSKKGSVLLRNVVKVEDVDDPIQVVEEIFLRTSKETLQKIYNLPEFNSTLEFLTMLAMTSGRLLKGGTPDILSSARQILTDWNHQKIPYFTEPPAIHPSLIPSTIPTASSSASNPTIAPGAESVGQAQILTEFSKPFELPGLGLEGLFGAADAGAFGDGSKDVNMDGEGEEEMFWDAEESFTQNNDQEADEMMTDLATRRSSLGKRPRSPSLPPSSITAALSSENPQNEHESRFHRLPKRLRKSQSRIDEDFDTSSKGPGNPLNRRNLKKDRKRERKIARLAAKATNGEGGGMEIDDMGGGLGFTFMA</sequence>
<comment type="caution">
    <text evidence="5">The sequence shown here is derived from an EMBL/GenBank/DDBJ whole genome shotgun (WGS) entry which is preliminary data.</text>
</comment>
<evidence type="ECO:0000313" key="5">
    <source>
        <dbReference type="EMBL" id="KAK7441750.1"/>
    </source>
</evidence>
<keyword evidence="1" id="KW-0547">Nucleotide-binding</keyword>
<feature type="compositionally biased region" description="Basic residues" evidence="3">
    <location>
        <begin position="512"/>
        <end position="522"/>
    </location>
</feature>
<dbReference type="PANTHER" id="PTHR11089:SF30">
    <property type="entry name" value="GUANINE NUCLEOTIDE-BINDING PROTEIN-LIKE 3 HOMOLOG"/>
    <property type="match status" value="1"/>
</dbReference>
<dbReference type="InterPro" id="IPR023179">
    <property type="entry name" value="GTP-bd_ortho_bundle_sf"/>
</dbReference>